<reference evidence="3" key="1">
    <citation type="submission" date="2019-08" db="EMBL/GenBank/DDBJ databases">
        <authorList>
            <person name="Kucharzyk K."/>
            <person name="Murdoch R.W."/>
            <person name="Higgins S."/>
            <person name="Loffler F."/>
        </authorList>
    </citation>
    <scope>NUCLEOTIDE SEQUENCE</scope>
</reference>
<evidence type="ECO:0000313" key="3">
    <source>
        <dbReference type="EMBL" id="MPM34723.1"/>
    </source>
</evidence>
<proteinExistence type="predicted"/>
<dbReference type="InterPro" id="IPR006626">
    <property type="entry name" value="PbH1"/>
</dbReference>
<sequence>MKTFIRIISALLSLMFAISLFGCINRSKTAAVISAINEDGSMQIEDTEGNKYIMKPYDPGTYYEPAATGIIYLKNFGAKGDGVNDDTEAIKLAVAALKDGGILYLQQGTYIMTSPIEISTDNIIIKGDGAKTVIEFKYDPKQDDKASGCSAFCFENAIKNVILKDFTVKHTDYDENVAAVKQYGILFGQCDNVYLDNLTVSGFNASAVRIGSDTETESTRISIKNSRFFNNNTAGIEIGKADGIDITACDIYENKSGKSCTGYGVYAPETADAKNVRINFNRINKNYIAVVFLKNGKQVIIDGNIISNNSLYGVYAKGENTDNIIISNNMISDMEIDSVDSFSDYDFLSAICCGTECETSSDRRSYSIMNNTVKNITLKKGSSYGIFSAVNDCSTLKITDNQIEIDRCTSAIFLDSLKKDGYENNETDIGISSNQIHLLSIEKALITLCQARKLSISKNIAYAEKSDAQEAISMTGSKKTQTTITENIIALAGSDMKLVSFENGEAPSVIINKNNIFNGAAE</sequence>
<accession>A0A644Z7M5</accession>
<dbReference type="InterPro" id="IPR024535">
    <property type="entry name" value="RHGA/B-epi-like_pectate_lyase"/>
</dbReference>
<dbReference type="SUPFAM" id="SSF51126">
    <property type="entry name" value="Pectin lyase-like"/>
    <property type="match status" value="1"/>
</dbReference>
<evidence type="ECO:0000259" key="1">
    <source>
        <dbReference type="Pfam" id="PF12708"/>
    </source>
</evidence>
<dbReference type="InterPro" id="IPR012334">
    <property type="entry name" value="Pectin_lyas_fold"/>
</dbReference>
<dbReference type="AlphaFoldDB" id="A0A644Z7M5"/>
<comment type="caution">
    <text evidence="3">The sequence shown here is derived from an EMBL/GenBank/DDBJ whole genome shotgun (WGS) entry which is preliminary data.</text>
</comment>
<organism evidence="3">
    <name type="scientific">bioreactor metagenome</name>
    <dbReference type="NCBI Taxonomy" id="1076179"/>
    <lineage>
        <taxon>unclassified sequences</taxon>
        <taxon>metagenomes</taxon>
        <taxon>ecological metagenomes</taxon>
    </lineage>
</organism>
<dbReference type="Gene3D" id="2.160.20.10">
    <property type="entry name" value="Single-stranded right-handed beta-helix, Pectin lyase-like"/>
    <property type="match status" value="1"/>
</dbReference>
<evidence type="ECO:0008006" key="4">
    <source>
        <dbReference type="Google" id="ProtNLM"/>
    </source>
</evidence>
<dbReference type="Pfam" id="PF13229">
    <property type="entry name" value="Beta_helix"/>
    <property type="match status" value="1"/>
</dbReference>
<feature type="domain" description="Right handed beta helix" evidence="2">
    <location>
        <begin position="177"/>
        <end position="329"/>
    </location>
</feature>
<name>A0A644Z7M5_9ZZZZ</name>
<dbReference type="PROSITE" id="PS51257">
    <property type="entry name" value="PROKAR_LIPOPROTEIN"/>
    <property type="match status" value="1"/>
</dbReference>
<gene>
    <name evidence="3" type="ORF">SDC9_81310</name>
</gene>
<dbReference type="EMBL" id="VSSQ01007060">
    <property type="protein sequence ID" value="MPM34723.1"/>
    <property type="molecule type" value="Genomic_DNA"/>
</dbReference>
<dbReference type="InterPro" id="IPR011050">
    <property type="entry name" value="Pectin_lyase_fold/virulence"/>
</dbReference>
<evidence type="ECO:0000259" key="2">
    <source>
        <dbReference type="Pfam" id="PF13229"/>
    </source>
</evidence>
<feature type="domain" description="Rhamnogalacturonase A/B/Epimerase-like pectate lyase" evidence="1">
    <location>
        <begin position="74"/>
        <end position="136"/>
    </location>
</feature>
<dbReference type="Pfam" id="PF12708">
    <property type="entry name" value="Pect-lyase_RHGA_epim"/>
    <property type="match status" value="1"/>
</dbReference>
<dbReference type="InterPro" id="IPR039448">
    <property type="entry name" value="Beta_helix"/>
</dbReference>
<dbReference type="SMART" id="SM00710">
    <property type="entry name" value="PbH1"/>
    <property type="match status" value="8"/>
</dbReference>
<protein>
    <recommendedName>
        <fullName evidence="4">Pectate lyase superfamily protein domain-containing protein</fullName>
    </recommendedName>
</protein>